<proteinExistence type="predicted"/>
<gene>
    <name evidence="3" type="ORF">TRSC58_03462</name>
</gene>
<evidence type="ECO:0000256" key="2">
    <source>
        <dbReference type="SAM" id="Phobius"/>
    </source>
</evidence>
<protein>
    <recommendedName>
        <fullName evidence="5">Transmembrane protein</fullName>
    </recommendedName>
</protein>
<feature type="transmembrane region" description="Helical" evidence="2">
    <location>
        <begin position="181"/>
        <end position="209"/>
    </location>
</feature>
<feature type="transmembrane region" description="Helical" evidence="2">
    <location>
        <begin position="236"/>
        <end position="257"/>
    </location>
</feature>
<organism evidence="3 4">
    <name type="scientific">Trypanosoma rangeli SC58</name>
    <dbReference type="NCBI Taxonomy" id="429131"/>
    <lineage>
        <taxon>Eukaryota</taxon>
        <taxon>Discoba</taxon>
        <taxon>Euglenozoa</taxon>
        <taxon>Kinetoplastea</taxon>
        <taxon>Metakinetoplastina</taxon>
        <taxon>Trypanosomatida</taxon>
        <taxon>Trypanosomatidae</taxon>
        <taxon>Trypanosoma</taxon>
        <taxon>Herpetosoma</taxon>
    </lineage>
</organism>
<keyword evidence="2" id="KW-0812">Transmembrane</keyword>
<accession>A0A061J1L8</accession>
<feature type="transmembrane region" description="Helical" evidence="2">
    <location>
        <begin position="336"/>
        <end position="353"/>
    </location>
</feature>
<evidence type="ECO:0000313" key="4">
    <source>
        <dbReference type="Proteomes" id="UP000031737"/>
    </source>
</evidence>
<feature type="region of interest" description="Disordered" evidence="1">
    <location>
        <begin position="376"/>
        <end position="397"/>
    </location>
</feature>
<keyword evidence="2" id="KW-0472">Membrane</keyword>
<evidence type="ECO:0008006" key="5">
    <source>
        <dbReference type="Google" id="ProtNLM"/>
    </source>
</evidence>
<dbReference type="EMBL" id="AUPL01003462">
    <property type="protein sequence ID" value="ESL08829.1"/>
    <property type="molecule type" value="Genomic_DNA"/>
</dbReference>
<evidence type="ECO:0000256" key="1">
    <source>
        <dbReference type="SAM" id="MobiDB-lite"/>
    </source>
</evidence>
<feature type="transmembrane region" description="Helical" evidence="2">
    <location>
        <begin position="140"/>
        <end position="161"/>
    </location>
</feature>
<dbReference type="OrthoDB" id="273623at2759"/>
<dbReference type="VEuPathDB" id="TriTrypDB:TRSC58_03462"/>
<evidence type="ECO:0000313" key="3">
    <source>
        <dbReference type="EMBL" id="ESL08829.1"/>
    </source>
</evidence>
<name>A0A061J1L8_TRYRA</name>
<feature type="transmembrane region" description="Helical" evidence="2">
    <location>
        <begin position="307"/>
        <end position="330"/>
    </location>
</feature>
<reference evidence="3 4" key="1">
    <citation type="submission" date="2013-07" db="EMBL/GenBank/DDBJ databases">
        <authorList>
            <person name="Stoco P.H."/>
            <person name="Wagner G."/>
            <person name="Gerber A."/>
            <person name="Zaha A."/>
            <person name="Thompson C."/>
            <person name="Bartholomeu D.C."/>
            <person name="Luckemeyer D.D."/>
            <person name="Bahia D."/>
            <person name="Loreto E."/>
            <person name="Prestes E.B."/>
            <person name="Lima F.M."/>
            <person name="Rodrigues-Luiz G."/>
            <person name="Vallejo G.A."/>
            <person name="Filho J.F."/>
            <person name="Monteiro K.M."/>
            <person name="Tyler K.M."/>
            <person name="de Almeida L.G."/>
            <person name="Ortiz M.F."/>
            <person name="Siervo M.A."/>
            <person name="de Moraes M.H."/>
            <person name="Cunha O.L."/>
            <person name="Mendonca-Neto R."/>
            <person name="Silva R."/>
            <person name="Teixeira S.M."/>
            <person name="Murta S.M."/>
            <person name="Sincero T.C."/>
            <person name="Mendes T.A."/>
            <person name="Urmenyi T.P."/>
            <person name="Silva V.G."/>
            <person name="da Rocha W.D."/>
            <person name="Andersson B."/>
            <person name="Romanha A.J."/>
            <person name="Steindel M."/>
            <person name="de Vasconcelos A.T."/>
            <person name="Grisard E.C."/>
        </authorList>
    </citation>
    <scope>NUCLEOTIDE SEQUENCE [LARGE SCALE GENOMIC DNA]</scope>
    <source>
        <strain evidence="3 4">SC58</strain>
    </source>
</reference>
<keyword evidence="2" id="KW-1133">Transmembrane helix</keyword>
<comment type="caution">
    <text evidence="3">The sequence shown here is derived from an EMBL/GenBank/DDBJ whole genome shotgun (WGS) entry which is preliminary data.</text>
</comment>
<dbReference type="Proteomes" id="UP000031737">
    <property type="component" value="Unassembled WGS sequence"/>
</dbReference>
<dbReference type="AlphaFoldDB" id="A0A061J1L8"/>
<keyword evidence="4" id="KW-1185">Reference proteome</keyword>
<sequence>MGVYCSATRHSQLFFCNVSSQQYADDRRYVLGAQIGSISHKAFCWALDKLDFVPGLWGAYIWALKAEWELTVLCVKGLGAGVMVLYRALALPVCRAMNLAARSFATQLCHLAPSLAEFFGLSALKGFLSSSAIFIWHAELYLLVLEWKFICQVLSCLFTWFTMPLGPGFNLVCRIFGWVQYIWGLYTTTTLSAHVFVALLQTLFTLVALRNELRNITTRGRERCPAFLRRYTGGEFAMMLWAFARVHSVMTISYVGAHFMQLCMLLGLSALPFFVKVYNLALYVGFPCVSSHLCLRFFTKDPRRRSVVFLSAVKGLLVIVVDRTIGNLVAHILREVFFLVAGALFLTGVYFAWQRGVHIRVAEVYRRLQSDDVAPRQRASVVEEAPEAEEPHVSETT</sequence>